<evidence type="ECO:0000256" key="7">
    <source>
        <dbReference type="ARBA" id="ARBA00022989"/>
    </source>
</evidence>
<dbReference type="NCBIfam" id="TIGR02532">
    <property type="entry name" value="IV_pilin_GFxxxE"/>
    <property type="match status" value="1"/>
</dbReference>
<sequence length="158" mass="17284">MSRRSDMHGFTLIELMITLALLTIAVSIAVPNFTFLVQKTRLQGKADDLVRLLQYARGEAVTRRTTATITVDDDGPWILRVGSEERQLEHIPSQAQLLADVTQITFRPNGTASPAVITLCRESDPETGFVVEVQPSGAPRLHPRGEDTDGSVLTSCTP</sequence>
<dbReference type="Gene3D" id="3.55.40.10">
    <property type="entry name" value="minor pseudopilin epsh domain"/>
    <property type="match status" value="1"/>
</dbReference>
<evidence type="ECO:0000256" key="11">
    <source>
        <dbReference type="SAM" id="MobiDB-lite"/>
    </source>
</evidence>
<evidence type="ECO:0000256" key="4">
    <source>
        <dbReference type="ARBA" id="ARBA00022481"/>
    </source>
</evidence>
<name>A0A9X7YSA7_9GAMM</name>
<evidence type="ECO:0000256" key="3">
    <source>
        <dbReference type="ARBA" id="ARBA00022475"/>
    </source>
</evidence>
<evidence type="ECO:0000256" key="5">
    <source>
        <dbReference type="ARBA" id="ARBA00022519"/>
    </source>
</evidence>
<dbReference type="AlphaFoldDB" id="A0A9X7YSA7"/>
<gene>
    <name evidence="14" type="ORF">I6H70_08295</name>
</gene>
<evidence type="ECO:0000313" key="14">
    <source>
        <dbReference type="EMBL" id="QQN52403.1"/>
    </source>
</evidence>
<comment type="subcellular location">
    <subcellularLocation>
        <location evidence="1">Cell inner membrane</location>
        <topology evidence="1">Single-pass membrane protein</topology>
    </subcellularLocation>
</comment>
<reference evidence="14 15" key="1">
    <citation type="submission" date="2020-12" db="EMBL/GenBank/DDBJ databases">
        <title>FDA dAtabase for Regulatory Grade micrObial Sequences (FDA-ARGOS): Supporting development and validation of Infectious Disease Dx tests.</title>
        <authorList>
            <person name="Sproer C."/>
            <person name="Gronow S."/>
            <person name="Severitt S."/>
            <person name="Schroder I."/>
            <person name="Tallon L."/>
            <person name="Sadzewicz L."/>
            <person name="Zhao X."/>
            <person name="Boylan J."/>
            <person name="Ott S."/>
            <person name="Bowen H."/>
            <person name="Vavikolanu K."/>
            <person name="Mehta A."/>
            <person name="Aluvathingal J."/>
            <person name="Nadendla S."/>
            <person name="Lowell S."/>
            <person name="Myers T."/>
            <person name="Yan Y."/>
            <person name="Sichtig H."/>
        </authorList>
    </citation>
    <scope>NUCLEOTIDE SEQUENCE [LARGE SCALE GENOMIC DNA]</scope>
    <source>
        <strain evidence="14 15">FDAARGOS_1013</strain>
    </source>
</reference>
<accession>A0A9X7YSA7</accession>
<keyword evidence="6 12" id="KW-0812">Transmembrane</keyword>
<dbReference type="SUPFAM" id="SSF54523">
    <property type="entry name" value="Pili subunits"/>
    <property type="match status" value="1"/>
</dbReference>
<dbReference type="Pfam" id="PF12019">
    <property type="entry name" value="GspH"/>
    <property type="match status" value="1"/>
</dbReference>
<evidence type="ECO:0000256" key="9">
    <source>
        <dbReference type="ARBA" id="ARBA00025772"/>
    </source>
</evidence>
<feature type="domain" description="General secretion pathway GspH" evidence="13">
    <location>
        <begin position="46"/>
        <end position="137"/>
    </location>
</feature>
<keyword evidence="3" id="KW-1003">Cell membrane</keyword>
<dbReference type="InterPro" id="IPR012902">
    <property type="entry name" value="N_methyl_site"/>
</dbReference>
<feature type="region of interest" description="Disordered" evidence="11">
    <location>
        <begin position="136"/>
        <end position="158"/>
    </location>
</feature>
<evidence type="ECO:0000256" key="1">
    <source>
        <dbReference type="ARBA" id="ARBA00004377"/>
    </source>
</evidence>
<evidence type="ECO:0000256" key="2">
    <source>
        <dbReference type="ARBA" id="ARBA00021549"/>
    </source>
</evidence>
<evidence type="ECO:0000256" key="10">
    <source>
        <dbReference type="ARBA" id="ARBA00030775"/>
    </source>
</evidence>
<comment type="similarity">
    <text evidence="9">Belongs to the GSP H family.</text>
</comment>
<dbReference type="InterPro" id="IPR045584">
    <property type="entry name" value="Pilin-like"/>
</dbReference>
<protein>
    <recommendedName>
        <fullName evidence="2">Type II secretion system protein H</fullName>
    </recommendedName>
    <alternativeName>
        <fullName evidence="10">General secretion pathway protein H</fullName>
    </alternativeName>
</protein>
<dbReference type="GO" id="GO:0015628">
    <property type="term" value="P:protein secretion by the type II secretion system"/>
    <property type="evidence" value="ECO:0007669"/>
    <property type="project" value="InterPro"/>
</dbReference>
<keyword evidence="8 12" id="KW-0472">Membrane</keyword>
<keyword evidence="7 12" id="KW-1133">Transmembrane helix</keyword>
<evidence type="ECO:0000259" key="13">
    <source>
        <dbReference type="Pfam" id="PF12019"/>
    </source>
</evidence>
<keyword evidence="5" id="KW-0997">Cell inner membrane</keyword>
<dbReference type="Proteomes" id="UP000595933">
    <property type="component" value="Chromosome"/>
</dbReference>
<keyword evidence="4" id="KW-0488">Methylation</keyword>
<dbReference type="RefSeq" id="WP_041103851.1">
    <property type="nucleotide sequence ID" value="NZ_CP067013.1"/>
</dbReference>
<proteinExistence type="inferred from homology"/>
<dbReference type="InterPro" id="IPR022346">
    <property type="entry name" value="T2SS_GspH"/>
</dbReference>
<feature type="transmembrane region" description="Helical" evidence="12">
    <location>
        <begin position="12"/>
        <end position="33"/>
    </location>
</feature>
<evidence type="ECO:0000313" key="15">
    <source>
        <dbReference type="Proteomes" id="UP000595933"/>
    </source>
</evidence>
<evidence type="ECO:0000256" key="6">
    <source>
        <dbReference type="ARBA" id="ARBA00022692"/>
    </source>
</evidence>
<dbReference type="EMBL" id="CP067013">
    <property type="protein sequence ID" value="QQN52403.1"/>
    <property type="molecule type" value="Genomic_DNA"/>
</dbReference>
<dbReference type="Pfam" id="PF07963">
    <property type="entry name" value="N_methyl"/>
    <property type="match status" value="1"/>
</dbReference>
<evidence type="ECO:0000256" key="8">
    <source>
        <dbReference type="ARBA" id="ARBA00023136"/>
    </source>
</evidence>
<dbReference type="PROSITE" id="PS00409">
    <property type="entry name" value="PROKAR_NTER_METHYL"/>
    <property type="match status" value="1"/>
</dbReference>
<dbReference type="GO" id="GO:0015627">
    <property type="term" value="C:type II protein secretion system complex"/>
    <property type="evidence" value="ECO:0007669"/>
    <property type="project" value="InterPro"/>
</dbReference>
<organism evidence="14 15">
    <name type="scientific">Stutzerimonas balearica</name>
    <dbReference type="NCBI Taxonomy" id="74829"/>
    <lineage>
        <taxon>Bacteria</taxon>
        <taxon>Pseudomonadati</taxon>
        <taxon>Pseudomonadota</taxon>
        <taxon>Gammaproteobacteria</taxon>
        <taxon>Pseudomonadales</taxon>
        <taxon>Pseudomonadaceae</taxon>
        <taxon>Stutzerimonas</taxon>
    </lineage>
</organism>
<evidence type="ECO:0000256" key="12">
    <source>
        <dbReference type="SAM" id="Phobius"/>
    </source>
</evidence>
<dbReference type="GO" id="GO:0005886">
    <property type="term" value="C:plasma membrane"/>
    <property type="evidence" value="ECO:0007669"/>
    <property type="project" value="UniProtKB-SubCell"/>
</dbReference>